<feature type="transmembrane region" description="Helical" evidence="1">
    <location>
        <begin position="672"/>
        <end position="691"/>
    </location>
</feature>
<dbReference type="AlphaFoldDB" id="A0A2S9RPJ0"/>
<feature type="transmembrane region" description="Helical" evidence="1">
    <location>
        <begin position="648"/>
        <end position="666"/>
    </location>
</feature>
<evidence type="ECO:0000313" key="3">
    <source>
        <dbReference type="Proteomes" id="UP000238532"/>
    </source>
</evidence>
<keyword evidence="1" id="KW-0472">Membrane</keyword>
<proteinExistence type="predicted"/>
<name>A0A2S9RPJ0_HAEIF</name>
<feature type="transmembrane region" description="Helical" evidence="1">
    <location>
        <begin position="344"/>
        <end position="361"/>
    </location>
</feature>
<dbReference type="RefSeq" id="WP_105882229.1">
    <property type="nucleotide sequence ID" value="NZ_CP135761.1"/>
</dbReference>
<sequence length="750" mass="84094">MKRLNLIRLFYTALLGGIFILFFSSFSQEKWLETDLRTLLPTETSWSSIQIYADKRQETLLNQNIVALIGHQEPTTAYHLANEITKLWQESSQFSQINSKIQPDLLALQADIQRVKFAVLPESIRQILLTQSSNYFQVYAQQLANPFIKTNLLPLEQDWLGFGRFVLPQSQKLSHMQWDAENGFIYTENAGKTWVLLNGQLKQREMMNVSQDIPTLITQSKAIAQHSHADFISTGALLFSAHSKQQAEKESTWMSIIGIGLTLLLLLSVFRTLHILWLFLPIVLGMLIGSVFTILVLGKIHILTLVIGTSLVGVLIDFPLHWYASSIQSTNWHSEKAMQAHQSTFLITLSITLLGYGLLWFTDLPILKQTALFSATALIVALLTTRLFLPLLIKQPPLTARLPVLPFSKIRLKHPILYVIAGLFIATGIYQSKWQDDIRQWINLPKAMLANAQKIGELTGIDLGSQYFLVTAKNDDDLLEKERVLSAQLTKLGQPHQALSQWIMSEKMQQAFYLQITDKIQPNDYRALDELGVPNEYILAAFDELKKIQPVSLKTALNTSLGQGWNTLYLGNLNSQVASLVKVINAKDQVQMRALANGVDIFWQDKRAYLNDAFQQTRNKAAWLKILSFAIAGLFLWRCFGAPKTIRLLCIPSIAIAGTIAMFGWLGLPITLFAMFGLLLVSAIGIDYVAYMQSIQEQKSTKHIAITLAAMTTLISFGLLAFSSTPAVSSFGLSVTIGVFFAALLSLSLE</sequence>
<evidence type="ECO:0008006" key="4">
    <source>
        <dbReference type="Google" id="ProtNLM"/>
    </source>
</evidence>
<feature type="transmembrane region" description="Helical" evidence="1">
    <location>
        <begin position="728"/>
        <end position="749"/>
    </location>
</feature>
<feature type="transmembrane region" description="Helical" evidence="1">
    <location>
        <begin position="703"/>
        <end position="722"/>
    </location>
</feature>
<dbReference type="InterPro" id="IPR050545">
    <property type="entry name" value="Mycobact_MmpL"/>
</dbReference>
<feature type="transmembrane region" description="Helical" evidence="1">
    <location>
        <begin position="373"/>
        <end position="393"/>
    </location>
</feature>
<evidence type="ECO:0000313" key="2">
    <source>
        <dbReference type="EMBL" id="PRJ60406.1"/>
    </source>
</evidence>
<keyword evidence="1" id="KW-1133">Transmembrane helix</keyword>
<feature type="transmembrane region" description="Helical" evidence="1">
    <location>
        <begin position="252"/>
        <end position="270"/>
    </location>
</feature>
<dbReference type="SUPFAM" id="SSF82866">
    <property type="entry name" value="Multidrug efflux transporter AcrB transmembrane domain"/>
    <property type="match status" value="2"/>
</dbReference>
<protein>
    <recommendedName>
        <fullName evidence="4">Membrane transport protein MMPL domain-containing protein</fullName>
    </recommendedName>
</protein>
<feature type="transmembrane region" description="Helical" evidence="1">
    <location>
        <begin position="302"/>
        <end position="323"/>
    </location>
</feature>
<feature type="transmembrane region" description="Helical" evidence="1">
    <location>
        <begin position="414"/>
        <end position="430"/>
    </location>
</feature>
<organism evidence="2 3">
    <name type="scientific">Haemophilus influenzae</name>
    <dbReference type="NCBI Taxonomy" id="727"/>
    <lineage>
        <taxon>Bacteria</taxon>
        <taxon>Pseudomonadati</taxon>
        <taxon>Pseudomonadota</taxon>
        <taxon>Gammaproteobacteria</taxon>
        <taxon>Pasteurellales</taxon>
        <taxon>Pasteurellaceae</taxon>
        <taxon>Haemophilus</taxon>
    </lineage>
</organism>
<reference evidence="2 3" key="1">
    <citation type="submission" date="2017-04" db="EMBL/GenBank/DDBJ databases">
        <title>Haemophilus influenzae in COPD genome sequencing project.</title>
        <authorList>
            <person name="Murphy T.F."/>
            <person name="Kong Y."/>
            <person name="Nadendla S."/>
            <person name="Tettelin H."/>
            <person name="Pettigrew M."/>
        </authorList>
    </citation>
    <scope>NUCLEOTIDE SEQUENCE [LARGE SCALE GENOMIC DNA]</scope>
    <source>
        <strain evidence="2 3">56P127H1</strain>
    </source>
</reference>
<accession>A0A2S9RPJ0</accession>
<comment type="caution">
    <text evidence="2">The sequence shown here is derived from an EMBL/GenBank/DDBJ whole genome shotgun (WGS) entry which is preliminary data.</text>
</comment>
<feature type="transmembrane region" description="Helical" evidence="1">
    <location>
        <begin position="277"/>
        <end position="296"/>
    </location>
</feature>
<dbReference type="Gene3D" id="1.20.1640.10">
    <property type="entry name" value="Multidrug efflux transporter AcrB transmembrane domain"/>
    <property type="match status" value="2"/>
</dbReference>
<keyword evidence="1" id="KW-0812">Transmembrane</keyword>
<evidence type="ECO:0000256" key="1">
    <source>
        <dbReference type="SAM" id="Phobius"/>
    </source>
</evidence>
<dbReference type="GO" id="GO:0005886">
    <property type="term" value="C:plasma membrane"/>
    <property type="evidence" value="ECO:0007669"/>
    <property type="project" value="TreeGrafter"/>
</dbReference>
<dbReference type="Proteomes" id="UP000238532">
    <property type="component" value="Unassembled WGS sequence"/>
</dbReference>
<dbReference type="EMBL" id="NEBY01000221">
    <property type="protein sequence ID" value="PRJ60406.1"/>
    <property type="molecule type" value="Genomic_DNA"/>
</dbReference>
<dbReference type="PANTHER" id="PTHR33406">
    <property type="entry name" value="MEMBRANE PROTEIN MJ1562-RELATED"/>
    <property type="match status" value="1"/>
</dbReference>
<gene>
    <name evidence="2" type="ORF">BV102_01806</name>
</gene>
<feature type="transmembrane region" description="Helical" evidence="1">
    <location>
        <begin position="622"/>
        <end position="641"/>
    </location>
</feature>
<dbReference type="PANTHER" id="PTHR33406:SF13">
    <property type="entry name" value="MEMBRANE PROTEIN YDFJ"/>
    <property type="match status" value="1"/>
</dbReference>